<comment type="caution">
    <text evidence="3">The sequence shown here is derived from an EMBL/GenBank/DDBJ whole genome shotgun (WGS) entry which is preliminary data.</text>
</comment>
<dbReference type="AlphaFoldDB" id="A0A839SV42"/>
<dbReference type="RefSeq" id="WP_183417165.1">
    <property type="nucleotide sequence ID" value="NZ_JACHXA010000008.1"/>
</dbReference>
<dbReference type="GO" id="GO:0009228">
    <property type="term" value="P:thiamine biosynthetic process"/>
    <property type="evidence" value="ECO:0007669"/>
    <property type="project" value="InterPro"/>
</dbReference>
<dbReference type="InterPro" id="IPR027939">
    <property type="entry name" value="NMT1/THI5"/>
</dbReference>
<evidence type="ECO:0000313" key="4">
    <source>
        <dbReference type="Proteomes" id="UP000581135"/>
    </source>
</evidence>
<dbReference type="PANTHER" id="PTHR31528">
    <property type="entry name" value="4-AMINO-5-HYDROXYMETHYL-2-METHYLPYRIMIDINE PHOSPHATE SYNTHASE THI11-RELATED"/>
    <property type="match status" value="1"/>
</dbReference>
<dbReference type="PANTHER" id="PTHR31528:SF3">
    <property type="entry name" value="THIAMINE BIOSYNTHESIS PROTEIN HI_0357-RELATED"/>
    <property type="match status" value="1"/>
</dbReference>
<name>A0A839SV42_9PROT</name>
<sequence>MFRKIIPALGIALSLLLAAPTRAAEPFTVLLDWFLNPDHAPLVVALQKGFFAEEGLAVDLIEPADPNDPPKLVAAGQAEVAVSYQPQLHILVGEGLPLTRIATLVATPLNTLLALEDGPIKTIGDLKGRKIGYSVGGFEDALLGAMLKQVGLGLDDVELINVNFSLSPALLSGQVDAVIGAYRNFELNHLDLEGHKGRAFFIEEHGVPAYDELIIVAKNDTLRDAKLAAFLRAVERGTTYLINHPADSWVAFLEYRPELDDELNRRAWADTLPRFALRPAALDRSRYEAFAAFLQDQGVIRNNPALDSYAVEVAR</sequence>
<feature type="domain" description="SsuA/THI5-like" evidence="2">
    <location>
        <begin position="36"/>
        <end position="247"/>
    </location>
</feature>
<gene>
    <name evidence="3" type="ORF">FHR98_002648</name>
</gene>
<accession>A0A839SV42</accession>
<dbReference type="InterPro" id="IPR015168">
    <property type="entry name" value="SsuA/THI5"/>
</dbReference>
<keyword evidence="4" id="KW-1185">Reference proteome</keyword>
<feature type="signal peptide" evidence="1">
    <location>
        <begin position="1"/>
        <end position="23"/>
    </location>
</feature>
<dbReference type="EMBL" id="JACHXA010000008">
    <property type="protein sequence ID" value="MBB3066342.1"/>
    <property type="molecule type" value="Genomic_DNA"/>
</dbReference>
<reference evidence="3 4" key="1">
    <citation type="submission" date="2020-08" db="EMBL/GenBank/DDBJ databases">
        <title>Genomic Encyclopedia of Type Strains, Phase III (KMG-III): the genomes of soil and plant-associated and newly described type strains.</title>
        <authorList>
            <person name="Whitman W."/>
        </authorList>
    </citation>
    <scope>NUCLEOTIDE SEQUENCE [LARGE SCALE GENOMIC DNA]</scope>
    <source>
        <strain evidence="3 4">CECT 8803</strain>
    </source>
</reference>
<evidence type="ECO:0000259" key="2">
    <source>
        <dbReference type="Pfam" id="PF09084"/>
    </source>
</evidence>
<evidence type="ECO:0000313" key="3">
    <source>
        <dbReference type="EMBL" id="MBB3066342.1"/>
    </source>
</evidence>
<dbReference type="CDD" id="cd13651">
    <property type="entry name" value="PBP2_ThiY"/>
    <property type="match status" value="1"/>
</dbReference>
<protein>
    <submittedName>
        <fullName evidence="3">Putative hydroxymethylpyrimidine transport system substrate-binding protein</fullName>
    </submittedName>
</protein>
<feature type="chain" id="PRO_5032578249" evidence="1">
    <location>
        <begin position="24"/>
        <end position="315"/>
    </location>
</feature>
<dbReference type="Pfam" id="PF09084">
    <property type="entry name" value="NMT1"/>
    <property type="match status" value="1"/>
</dbReference>
<organism evidence="3 4">
    <name type="scientific">Limibacillus halophilus</name>
    <dbReference type="NCBI Taxonomy" id="1579333"/>
    <lineage>
        <taxon>Bacteria</taxon>
        <taxon>Pseudomonadati</taxon>
        <taxon>Pseudomonadota</taxon>
        <taxon>Alphaproteobacteria</taxon>
        <taxon>Rhodospirillales</taxon>
        <taxon>Rhodovibrionaceae</taxon>
        <taxon>Limibacillus</taxon>
    </lineage>
</organism>
<dbReference type="Gene3D" id="3.40.190.10">
    <property type="entry name" value="Periplasmic binding protein-like II"/>
    <property type="match status" value="2"/>
</dbReference>
<dbReference type="Proteomes" id="UP000581135">
    <property type="component" value="Unassembled WGS sequence"/>
</dbReference>
<proteinExistence type="predicted"/>
<keyword evidence="1" id="KW-0732">Signal</keyword>
<evidence type="ECO:0000256" key="1">
    <source>
        <dbReference type="SAM" id="SignalP"/>
    </source>
</evidence>
<dbReference type="SUPFAM" id="SSF53850">
    <property type="entry name" value="Periplasmic binding protein-like II"/>
    <property type="match status" value="1"/>
</dbReference>